<dbReference type="EMBL" id="MK439999">
    <property type="protein sequence ID" value="QBB28685.1"/>
    <property type="molecule type" value="Genomic_DNA"/>
</dbReference>
<reference evidence="1" key="1">
    <citation type="journal article" date="2019" name="Sci. Rep.">
        <title>The first clawed lobster virus Homarus gammarus nudivirus (HgNV n. sp.) expands the diversity of the Nudiviridae.</title>
        <authorList>
            <person name="Holt C.C."/>
            <person name="Stone M."/>
            <person name="Bass D."/>
            <person name="Bateman K.S."/>
            <person name="van Aerle R."/>
            <person name="Daniels C.L."/>
            <person name="van der Giezen M."/>
            <person name="Ross S.H."/>
            <person name="Hooper C."/>
            <person name="Stentiford G.D."/>
        </authorList>
    </citation>
    <scope>NUCLEOTIDE SEQUENCE</scope>
    <source>
        <strain evidence="1">52S104HLG2</strain>
    </source>
</reference>
<name>A0A411HB95_9VIRU</name>
<gene>
    <name evidence="1" type="ORF">HgNV_080</name>
</gene>
<accession>A0A411HB95</accession>
<protein>
    <submittedName>
        <fullName evidence="1">VLF-1</fullName>
    </submittedName>
</protein>
<dbReference type="Proteomes" id="UP000682645">
    <property type="component" value="Segment"/>
</dbReference>
<evidence type="ECO:0000313" key="2">
    <source>
        <dbReference type="Proteomes" id="UP000682645"/>
    </source>
</evidence>
<keyword evidence="2" id="KW-1185">Reference proteome</keyword>
<evidence type="ECO:0000313" key="1">
    <source>
        <dbReference type="EMBL" id="QBB28685.1"/>
    </source>
</evidence>
<proteinExistence type="predicted"/>
<sequence length="241" mass="27142">MIDYAEKSHISLLRNSNINLDAITNENVGAILNSLKTKTLSDISDNYKISILRTIKKHNNNIVKKPHQLKLKAKRSQPNVTIDYTKNILNVIETSYSLTPNLITATLTRSVIDTHIAILLITSCNMSVTDLFQLRVDDLKTLTNKQTVNKTNKIVVNRLFLKAEPIVRSLITHRNTLNDINTTHAVISCSPNIINKTLKLICIENAALLYKSVSINADMFKSIGISKFKFKQPDVLYTLLV</sequence>
<organism evidence="1 2">
    <name type="scientific">Homarus gammarus nudivirus</name>
    <dbReference type="NCBI Taxonomy" id="2509616"/>
    <lineage>
        <taxon>Viruses</taxon>
        <taxon>Viruses incertae sedis</taxon>
        <taxon>Naldaviricetes</taxon>
        <taxon>Lefavirales</taxon>
        <taxon>Nudiviridae</taxon>
        <taxon>Gammanudivirus</taxon>
        <taxon>Gammanudivirus hogammari</taxon>
    </lineage>
</organism>